<dbReference type="RefSeq" id="WP_284217316.1">
    <property type="nucleotide sequence ID" value="NZ_BSOT01000005.1"/>
</dbReference>
<dbReference type="InterPro" id="IPR011856">
    <property type="entry name" value="tRNA_endonuc-like_dom_sf"/>
</dbReference>
<accession>A0AA37T244</accession>
<protein>
    <recommendedName>
        <fullName evidence="1">PD(D/E)XK endonuclease domain-containing protein</fullName>
    </recommendedName>
</protein>
<reference evidence="2" key="1">
    <citation type="journal article" date="2014" name="Int. J. Syst. Evol. Microbiol.">
        <title>Complete genome sequence of Corynebacterium casei LMG S-19264T (=DSM 44701T), isolated from a smear-ripened cheese.</title>
        <authorList>
            <consortium name="US DOE Joint Genome Institute (JGI-PGF)"/>
            <person name="Walter F."/>
            <person name="Albersmeier A."/>
            <person name="Kalinowski J."/>
            <person name="Ruckert C."/>
        </authorList>
    </citation>
    <scope>NUCLEOTIDE SEQUENCE</scope>
    <source>
        <strain evidence="2">NBRC 110023</strain>
    </source>
</reference>
<evidence type="ECO:0000259" key="1">
    <source>
        <dbReference type="Pfam" id="PF11645"/>
    </source>
</evidence>
<keyword evidence="3" id="KW-1185">Reference proteome</keyword>
<dbReference type="GO" id="GO:0003676">
    <property type="term" value="F:nucleic acid binding"/>
    <property type="evidence" value="ECO:0007669"/>
    <property type="project" value="InterPro"/>
</dbReference>
<evidence type="ECO:0000313" key="3">
    <source>
        <dbReference type="Proteomes" id="UP001156601"/>
    </source>
</evidence>
<sequence>MPIKNSCPKTESLKHYKNLSYETLAASWLLNDGWDVFIPMIDHGLKTDFVISDSETFYRIQVKTTGSHDENIFVENKWGDANIDYVIYFSKTGNWGYVIRPFRQNRKRLNSNSHIRFHKTPKNFVKAFTRI</sequence>
<evidence type="ECO:0000313" key="2">
    <source>
        <dbReference type="EMBL" id="GLR71018.1"/>
    </source>
</evidence>
<dbReference type="EMBL" id="BSOT01000005">
    <property type="protein sequence ID" value="GLR71018.1"/>
    <property type="molecule type" value="Genomic_DNA"/>
</dbReference>
<dbReference type="Proteomes" id="UP001156601">
    <property type="component" value="Unassembled WGS sequence"/>
</dbReference>
<proteinExistence type="predicted"/>
<name>A0AA37T244_9ALTE</name>
<comment type="caution">
    <text evidence="2">The sequence shown here is derived from an EMBL/GenBank/DDBJ whole genome shotgun (WGS) entry which is preliminary data.</text>
</comment>
<organism evidence="2 3">
    <name type="scientific">Agaribacter marinus</name>
    <dbReference type="NCBI Taxonomy" id="1431249"/>
    <lineage>
        <taxon>Bacteria</taxon>
        <taxon>Pseudomonadati</taxon>
        <taxon>Pseudomonadota</taxon>
        <taxon>Gammaproteobacteria</taxon>
        <taxon>Alteromonadales</taxon>
        <taxon>Alteromonadaceae</taxon>
        <taxon>Agaribacter</taxon>
    </lineage>
</organism>
<dbReference type="AlphaFoldDB" id="A0AA37T244"/>
<reference evidence="2" key="2">
    <citation type="submission" date="2023-01" db="EMBL/GenBank/DDBJ databases">
        <title>Draft genome sequence of Agaribacter marinus strain NBRC 110023.</title>
        <authorList>
            <person name="Sun Q."/>
            <person name="Mori K."/>
        </authorList>
    </citation>
    <scope>NUCLEOTIDE SEQUENCE</scope>
    <source>
        <strain evidence="2">NBRC 110023</strain>
    </source>
</reference>
<dbReference type="Gene3D" id="3.40.1350.10">
    <property type="match status" value="1"/>
</dbReference>
<dbReference type="Pfam" id="PF11645">
    <property type="entry name" value="PDDEXK_5"/>
    <property type="match status" value="1"/>
</dbReference>
<gene>
    <name evidence="2" type="ORF">GCM10007852_19260</name>
</gene>
<dbReference type="InterPro" id="IPR021671">
    <property type="entry name" value="PD(D/E)XK_Endonuc"/>
</dbReference>
<feature type="domain" description="PD(D/E)XK endonuclease" evidence="1">
    <location>
        <begin position="22"/>
        <end position="75"/>
    </location>
</feature>